<dbReference type="PANTHER" id="PTHR37299">
    <property type="entry name" value="TRANSCRIPTIONAL REGULATOR-RELATED"/>
    <property type="match status" value="1"/>
</dbReference>
<dbReference type="Gene3D" id="3.40.50.2300">
    <property type="match status" value="1"/>
</dbReference>
<dbReference type="InterPro" id="IPR001789">
    <property type="entry name" value="Sig_transdc_resp-reg_receiver"/>
</dbReference>
<comment type="caution">
    <text evidence="6">The sequence shown here is derived from an EMBL/GenBank/DDBJ whole genome shotgun (WGS) entry which is preliminary data.</text>
</comment>
<comment type="function">
    <text evidence="2">May play the central regulatory role in sporulation. It may be an element of the effector pathway responsible for the activation of sporulation genes in response to nutritional stress. Spo0A may act in concert with spo0H (a sigma factor) to control the expression of some genes that are critical to the sporulation process.</text>
</comment>
<dbReference type="Gene3D" id="2.40.50.1020">
    <property type="entry name" value="LytTr DNA-binding domain"/>
    <property type="match status" value="1"/>
</dbReference>
<evidence type="ECO:0000256" key="1">
    <source>
        <dbReference type="ARBA" id="ARBA00018672"/>
    </source>
</evidence>
<sequence>MMRIAIADDLSADAGKLREFICRWAREQGIVLVPAPAVFESGEALLAGFAPDTFDVIFLDIYMSGMTGMEAAKKIREQDDACQLIFTTTTREFAVDSYDVAAAFYLVKPYSYEKLAQALTRCGAKLLEQNQCVMVPGAAGQQPLLLHQITHTEYCGRCVEVHITSGEKITVPMRQADFAALLLDYPYFCDCTRGVLVNFEQVEELLADRFLLKNGTAVPISRLKYWEVREQFLAFTYARMRGGH</sequence>
<evidence type="ECO:0000259" key="5">
    <source>
        <dbReference type="PROSITE" id="PS50930"/>
    </source>
</evidence>
<dbReference type="EMBL" id="QXWZ01000022">
    <property type="protein sequence ID" value="NBI79599.1"/>
    <property type="molecule type" value="Genomic_DNA"/>
</dbReference>
<keyword evidence="6" id="KW-0238">DNA-binding</keyword>
<dbReference type="OrthoDB" id="9802383at2"/>
<dbReference type="PROSITE" id="PS50110">
    <property type="entry name" value="RESPONSE_REGULATORY"/>
    <property type="match status" value="1"/>
</dbReference>
<dbReference type="PANTHER" id="PTHR37299:SF1">
    <property type="entry name" value="STAGE 0 SPORULATION PROTEIN A HOMOLOG"/>
    <property type="match status" value="1"/>
</dbReference>
<dbReference type="SMART" id="SM00850">
    <property type="entry name" value="LytTR"/>
    <property type="match status" value="1"/>
</dbReference>
<dbReference type="PROSITE" id="PS50930">
    <property type="entry name" value="HTH_LYTTR"/>
    <property type="match status" value="1"/>
</dbReference>
<dbReference type="Proteomes" id="UP000446348">
    <property type="component" value="Unassembled WGS sequence"/>
</dbReference>
<gene>
    <name evidence="6" type="ORF">D3Z39_12115</name>
</gene>
<dbReference type="AlphaFoldDB" id="A0A845RJ69"/>
<dbReference type="SUPFAM" id="SSF52172">
    <property type="entry name" value="CheY-like"/>
    <property type="match status" value="1"/>
</dbReference>
<dbReference type="InterPro" id="IPR007492">
    <property type="entry name" value="LytTR_DNA-bd_dom"/>
</dbReference>
<feature type="domain" description="HTH LytTR-type" evidence="5">
    <location>
        <begin position="159"/>
        <end position="234"/>
    </location>
</feature>
<dbReference type="GO" id="GO:0000156">
    <property type="term" value="F:phosphorelay response regulator activity"/>
    <property type="evidence" value="ECO:0007669"/>
    <property type="project" value="InterPro"/>
</dbReference>
<accession>A0A845RJ69</accession>
<dbReference type="Pfam" id="PF00072">
    <property type="entry name" value="Response_reg"/>
    <property type="match status" value="1"/>
</dbReference>
<keyword evidence="3" id="KW-0597">Phosphoprotein</keyword>
<evidence type="ECO:0000256" key="3">
    <source>
        <dbReference type="PROSITE-ProRule" id="PRU00169"/>
    </source>
</evidence>
<organism evidence="6 7">
    <name type="scientific">Anaerotruncus colihominis</name>
    <dbReference type="NCBI Taxonomy" id="169435"/>
    <lineage>
        <taxon>Bacteria</taxon>
        <taxon>Bacillati</taxon>
        <taxon>Bacillota</taxon>
        <taxon>Clostridia</taxon>
        <taxon>Eubacteriales</taxon>
        <taxon>Oscillospiraceae</taxon>
        <taxon>Anaerotruncus</taxon>
    </lineage>
</organism>
<evidence type="ECO:0000259" key="4">
    <source>
        <dbReference type="PROSITE" id="PS50110"/>
    </source>
</evidence>
<protein>
    <recommendedName>
        <fullName evidence="1">Stage 0 sporulation protein A homolog</fullName>
    </recommendedName>
</protein>
<proteinExistence type="predicted"/>
<evidence type="ECO:0000313" key="7">
    <source>
        <dbReference type="Proteomes" id="UP000446348"/>
    </source>
</evidence>
<dbReference type="InterPro" id="IPR011006">
    <property type="entry name" value="CheY-like_superfamily"/>
</dbReference>
<dbReference type="Pfam" id="PF04397">
    <property type="entry name" value="LytTR"/>
    <property type="match status" value="1"/>
</dbReference>
<reference evidence="6 7" key="1">
    <citation type="submission" date="2018-08" db="EMBL/GenBank/DDBJ databases">
        <title>Murine metabolic-syndrome-specific gut microbial biobank.</title>
        <authorList>
            <person name="Liu C."/>
        </authorList>
    </citation>
    <scope>NUCLEOTIDE SEQUENCE [LARGE SCALE GENOMIC DNA]</scope>
    <source>
        <strain evidence="6 7">X69</strain>
    </source>
</reference>
<evidence type="ECO:0000313" key="6">
    <source>
        <dbReference type="EMBL" id="NBI79599.1"/>
    </source>
</evidence>
<dbReference type="RefSeq" id="WP_160210338.1">
    <property type="nucleotide sequence ID" value="NZ_QXWZ01000022.1"/>
</dbReference>
<evidence type="ECO:0000256" key="2">
    <source>
        <dbReference type="ARBA" id="ARBA00024867"/>
    </source>
</evidence>
<dbReference type="SMART" id="SM00448">
    <property type="entry name" value="REC"/>
    <property type="match status" value="1"/>
</dbReference>
<dbReference type="GO" id="GO:0003677">
    <property type="term" value="F:DNA binding"/>
    <property type="evidence" value="ECO:0007669"/>
    <property type="project" value="UniProtKB-KW"/>
</dbReference>
<dbReference type="InterPro" id="IPR046947">
    <property type="entry name" value="LytR-like"/>
</dbReference>
<feature type="domain" description="Response regulatory" evidence="4">
    <location>
        <begin position="3"/>
        <end position="123"/>
    </location>
</feature>
<name>A0A845RJ69_9FIRM</name>
<feature type="modified residue" description="4-aspartylphosphate" evidence="3">
    <location>
        <position position="60"/>
    </location>
</feature>